<dbReference type="CDD" id="cd09998">
    <property type="entry name" value="HDAC_Hos3"/>
    <property type="match status" value="1"/>
</dbReference>
<dbReference type="PRINTS" id="PR01270">
    <property type="entry name" value="HDASUPER"/>
</dbReference>
<reference evidence="3" key="1">
    <citation type="journal article" date="2020" name="Stud. Mycol.">
        <title>101 Dothideomycetes genomes: a test case for predicting lifestyles and emergence of pathogens.</title>
        <authorList>
            <person name="Haridas S."/>
            <person name="Albert R."/>
            <person name="Binder M."/>
            <person name="Bloem J."/>
            <person name="Labutti K."/>
            <person name="Salamov A."/>
            <person name="Andreopoulos B."/>
            <person name="Baker S."/>
            <person name="Barry K."/>
            <person name="Bills G."/>
            <person name="Bluhm B."/>
            <person name="Cannon C."/>
            <person name="Castanera R."/>
            <person name="Culley D."/>
            <person name="Daum C."/>
            <person name="Ezra D."/>
            <person name="Gonzalez J."/>
            <person name="Henrissat B."/>
            <person name="Kuo A."/>
            <person name="Liang C."/>
            <person name="Lipzen A."/>
            <person name="Lutzoni F."/>
            <person name="Magnuson J."/>
            <person name="Mondo S."/>
            <person name="Nolan M."/>
            <person name="Ohm R."/>
            <person name="Pangilinan J."/>
            <person name="Park H.-J."/>
            <person name="Ramirez L."/>
            <person name="Alfaro M."/>
            <person name="Sun H."/>
            <person name="Tritt A."/>
            <person name="Yoshinaga Y."/>
            <person name="Zwiers L.-H."/>
            <person name="Turgeon B."/>
            <person name="Goodwin S."/>
            <person name="Spatafora J."/>
            <person name="Crous P."/>
            <person name="Grigoriev I."/>
        </authorList>
    </citation>
    <scope>NUCLEOTIDE SEQUENCE</scope>
    <source>
        <strain evidence="3">CBS 113979</strain>
    </source>
</reference>
<dbReference type="InterPro" id="IPR023696">
    <property type="entry name" value="Ureohydrolase_dom_sf"/>
</dbReference>
<dbReference type="GO" id="GO:0004407">
    <property type="term" value="F:histone deacetylase activity"/>
    <property type="evidence" value="ECO:0007669"/>
    <property type="project" value="TreeGrafter"/>
</dbReference>
<dbReference type="GO" id="GO:0005634">
    <property type="term" value="C:nucleus"/>
    <property type="evidence" value="ECO:0007669"/>
    <property type="project" value="TreeGrafter"/>
</dbReference>
<feature type="non-terminal residue" evidence="3">
    <location>
        <position position="846"/>
    </location>
</feature>
<feature type="compositionally biased region" description="Basic and acidic residues" evidence="1">
    <location>
        <begin position="682"/>
        <end position="702"/>
    </location>
</feature>
<feature type="compositionally biased region" description="Polar residues" evidence="1">
    <location>
        <begin position="821"/>
        <end position="837"/>
    </location>
</feature>
<dbReference type="AlphaFoldDB" id="A0A6G1GNS9"/>
<dbReference type="InterPro" id="IPR023801">
    <property type="entry name" value="His_deacetylse_dom"/>
</dbReference>
<dbReference type="GO" id="GO:0010468">
    <property type="term" value="P:regulation of gene expression"/>
    <property type="evidence" value="ECO:0007669"/>
    <property type="project" value="UniProtKB-ARBA"/>
</dbReference>
<feature type="region of interest" description="Disordered" evidence="1">
    <location>
        <begin position="638"/>
        <end position="661"/>
    </location>
</feature>
<feature type="compositionally biased region" description="Low complexity" evidence="1">
    <location>
        <begin position="26"/>
        <end position="36"/>
    </location>
</feature>
<evidence type="ECO:0000259" key="2">
    <source>
        <dbReference type="Pfam" id="PF00850"/>
    </source>
</evidence>
<dbReference type="Pfam" id="PF00850">
    <property type="entry name" value="Hist_deacetyl"/>
    <property type="match status" value="1"/>
</dbReference>
<keyword evidence="4" id="KW-1185">Reference proteome</keyword>
<dbReference type="SUPFAM" id="SSF52768">
    <property type="entry name" value="Arginase/deacetylase"/>
    <property type="match status" value="1"/>
</dbReference>
<dbReference type="InterPro" id="IPR000286">
    <property type="entry name" value="HDACs"/>
</dbReference>
<dbReference type="Gene3D" id="3.40.800.20">
    <property type="entry name" value="Histone deacetylase domain"/>
    <property type="match status" value="1"/>
</dbReference>
<dbReference type="OrthoDB" id="5232919at2759"/>
<dbReference type="Proteomes" id="UP000800041">
    <property type="component" value="Unassembled WGS sequence"/>
</dbReference>
<feature type="region of interest" description="Disordered" evidence="1">
    <location>
        <begin position="817"/>
        <end position="846"/>
    </location>
</feature>
<feature type="domain" description="Histone deacetylase" evidence="2">
    <location>
        <begin position="202"/>
        <end position="539"/>
    </location>
</feature>
<accession>A0A6G1GNS9</accession>
<evidence type="ECO:0000313" key="3">
    <source>
        <dbReference type="EMBL" id="KAF1982626.1"/>
    </source>
</evidence>
<sequence>MAQNNLHFPQHEKSASPSATRPSPNPLRRSSSTFSSTDRRTPSSPLLNRRTSTISLRDGERPTTPRQMTPRRSSTNHFSSSPSMARASLEASWEEPPPATPSSIAAEYFMKELALHQSEDVAPNTVVILHDACYGHRYSRPKTTKSTLSMIVERPERIHAGILGISTAYVRLGERHAGGKNPPHPQQAPSSALPFKISRTSRVVPITSSAVTAVHGVDWMKELNIMCDSAGQNLASSGMELQRPPTTTGQPKDELHSGDLYLCVESLDAFQGALGGVCDGIDAVFQGTKSGQGPSQAFVCVRPPGHHCSADYPSGFCWLNNVHVGIEYATQQYGLTHAAIIDFDLHHGDGSQSITWDHNAKMAKLPKNTPNSKKTSIGYFSLHDINSYPCEMGDEEKVQNASLCIENAHGQSIWNVHLQPWKTEEEFWQLYESRYLVLIEKARAFLKAHTQRLRSLTNAVPPRSAIFLSAGFDASEWESQGMQRHKVSVPTEFYARLTKDVVALSREEGTGVNGRIISVLEGGYSDRALTSGVLSHLSGLCDGNAVPSANDANSEAGLGYQMAQKLNALSLSEIPSEASPQVTQLRYNSEWWHASSLAELESLVVPPPPVIKKPRGGLPANYSSPTQSFTAKVVDPTKYRSASNASRMGSAAPSRAPTPPPPDVDWATAAHELCKLLIPTDRQTRSCRPEELTESRAKKEKQAAFAPLPATDSGSSAGGRQLRDRRSKVPNYAELNEGMPVPAVRVASRSDRRKTLADFAPSTNDENTGPLPARRRLSVASNISDTSSVAASIAPSVTAPAARRAAPVKPVNGVQIKKTRGVNNNKTTGVPAKSSTAAVRPPVSRV</sequence>
<dbReference type="PANTHER" id="PTHR47558">
    <property type="entry name" value="HISTONE DEACETYLASE HOS3"/>
    <property type="match status" value="1"/>
</dbReference>
<feature type="region of interest" description="Disordered" evidence="1">
    <location>
        <begin position="1"/>
        <end position="100"/>
    </location>
</feature>
<dbReference type="EMBL" id="ML977182">
    <property type="protein sequence ID" value="KAF1982626.1"/>
    <property type="molecule type" value="Genomic_DNA"/>
</dbReference>
<feature type="region of interest" description="Disordered" evidence="1">
    <location>
        <begin position="682"/>
        <end position="726"/>
    </location>
</feature>
<evidence type="ECO:0000256" key="1">
    <source>
        <dbReference type="SAM" id="MobiDB-lite"/>
    </source>
</evidence>
<protein>
    <submittedName>
        <fullName evidence="3">Arginase/deacetylase</fullName>
    </submittedName>
</protein>
<name>A0A6G1GNS9_9PEZI</name>
<gene>
    <name evidence="3" type="ORF">K402DRAFT_339864</name>
</gene>
<dbReference type="InterPro" id="IPR053244">
    <property type="entry name" value="HDAC_HD_type_1"/>
</dbReference>
<evidence type="ECO:0000313" key="4">
    <source>
        <dbReference type="Proteomes" id="UP000800041"/>
    </source>
</evidence>
<organism evidence="3 4">
    <name type="scientific">Aulographum hederae CBS 113979</name>
    <dbReference type="NCBI Taxonomy" id="1176131"/>
    <lineage>
        <taxon>Eukaryota</taxon>
        <taxon>Fungi</taxon>
        <taxon>Dikarya</taxon>
        <taxon>Ascomycota</taxon>
        <taxon>Pezizomycotina</taxon>
        <taxon>Dothideomycetes</taxon>
        <taxon>Pleosporomycetidae</taxon>
        <taxon>Aulographales</taxon>
        <taxon>Aulographaceae</taxon>
    </lineage>
</organism>
<dbReference type="FunFam" id="3.40.800.20:FF:000011">
    <property type="entry name" value="Histone deacetylase HOS3"/>
    <property type="match status" value="1"/>
</dbReference>
<dbReference type="InterPro" id="IPR037138">
    <property type="entry name" value="His_deacetylse_dom_sf"/>
</dbReference>
<dbReference type="PANTHER" id="PTHR47558:SF1">
    <property type="entry name" value="HISTONE DEACETYLASE HOS3"/>
    <property type="match status" value="1"/>
</dbReference>
<feature type="compositionally biased region" description="Low complexity" evidence="1">
    <location>
        <begin position="64"/>
        <end position="75"/>
    </location>
</feature>
<proteinExistence type="predicted"/>